<keyword evidence="8" id="KW-0010">Activator</keyword>
<sequence>MLPASISVARAPHHPHQLTMYTTVQKALDNLDEHLAKVIESVSSYNPSRATVAALVQADDELQATLAELEEHQQNYHRTIELQQTSDALDDKLTDLLTILAETRQHLIDTPSTKFPTPPKEVEYNQLLQFARNISKYSKPPNPLSFEKWAREQVLPPPPPPQSEGEAKPEEPVKTKLPLGINEEDLLHMDNSGALPYAPWPHEFMMKTGALAALGKDGIPVDMIPKEDKPQEEDKGDQARKDSTSNGGMDDAEKARRSSYQQQQHAAPKPAAPKNFSLDLWPGDDDDE</sequence>
<keyword evidence="5 8" id="KW-0804">Transcription</keyword>
<proteinExistence type="inferred from homology"/>
<dbReference type="GO" id="GO:0003712">
    <property type="term" value="F:transcription coregulator activity"/>
    <property type="evidence" value="ECO:0007669"/>
    <property type="project" value="InterPro"/>
</dbReference>
<evidence type="ECO:0000256" key="2">
    <source>
        <dbReference type="ARBA" id="ARBA00009626"/>
    </source>
</evidence>
<keyword evidence="4 8" id="KW-0805">Transcription regulation</keyword>
<comment type="subcellular location">
    <subcellularLocation>
        <location evidence="1 8">Nucleus</location>
    </subcellularLocation>
</comment>
<dbReference type="eggNOG" id="ENOG502SCD7">
    <property type="taxonomic scope" value="Eukaryota"/>
</dbReference>
<organism evidence="10 11">
    <name type="scientific">Pyronema omphalodes (strain CBS 100304)</name>
    <name type="common">Pyronema confluens</name>
    <dbReference type="NCBI Taxonomy" id="1076935"/>
    <lineage>
        <taxon>Eukaryota</taxon>
        <taxon>Fungi</taxon>
        <taxon>Dikarya</taxon>
        <taxon>Ascomycota</taxon>
        <taxon>Pezizomycotina</taxon>
        <taxon>Pezizomycetes</taxon>
        <taxon>Pezizales</taxon>
        <taxon>Pyronemataceae</taxon>
        <taxon>Pyronema</taxon>
    </lineage>
</organism>
<evidence type="ECO:0000313" key="10">
    <source>
        <dbReference type="EMBL" id="CCX32499.1"/>
    </source>
</evidence>
<comment type="function">
    <text evidence="8">Component of the Mediator complex, a coactivator involved in the regulated transcription of nearly all RNA polymerase II-dependent genes. Mediator functions as a bridge to convey information from gene-specific regulatory proteins to the basal RNA polymerase II transcription machinery. Mediator is recruited to promoters by direct interactions with regulatory proteins and serves as a scaffold for the assembly of a functional preinitiation complex with RNA polymerase II and the general transcription factors.</text>
</comment>
<evidence type="ECO:0000256" key="9">
    <source>
        <dbReference type="SAM" id="MobiDB-lite"/>
    </source>
</evidence>
<dbReference type="Proteomes" id="UP000018144">
    <property type="component" value="Unassembled WGS sequence"/>
</dbReference>
<dbReference type="GO" id="GO:0016592">
    <property type="term" value="C:mediator complex"/>
    <property type="evidence" value="ECO:0007669"/>
    <property type="project" value="InterPro"/>
</dbReference>
<dbReference type="Pfam" id="PF10018">
    <property type="entry name" value="Med4"/>
    <property type="match status" value="1"/>
</dbReference>
<feature type="region of interest" description="Disordered" evidence="9">
    <location>
        <begin position="218"/>
        <end position="288"/>
    </location>
</feature>
<protein>
    <recommendedName>
        <fullName evidence="3 8">Mediator of RNA polymerase II transcription subunit 4</fullName>
    </recommendedName>
    <alternativeName>
        <fullName evidence="7 8">Mediator complex subunit 4</fullName>
    </alternativeName>
</protein>
<feature type="compositionally biased region" description="Low complexity" evidence="9">
    <location>
        <begin position="261"/>
        <end position="274"/>
    </location>
</feature>
<accession>U4LK70</accession>
<gene>
    <name evidence="8" type="primary">MED4</name>
    <name evidence="10" type="ORF">PCON_13339</name>
</gene>
<evidence type="ECO:0000313" key="11">
    <source>
        <dbReference type="Proteomes" id="UP000018144"/>
    </source>
</evidence>
<evidence type="ECO:0000256" key="7">
    <source>
        <dbReference type="ARBA" id="ARBA00031257"/>
    </source>
</evidence>
<comment type="similarity">
    <text evidence="2 8">Belongs to the Mediator complex subunit 4 family.</text>
</comment>
<evidence type="ECO:0000256" key="6">
    <source>
        <dbReference type="ARBA" id="ARBA00023242"/>
    </source>
</evidence>
<name>U4LK70_PYROM</name>
<evidence type="ECO:0000256" key="8">
    <source>
        <dbReference type="RuleBase" id="RU364141"/>
    </source>
</evidence>
<evidence type="ECO:0000256" key="1">
    <source>
        <dbReference type="ARBA" id="ARBA00004123"/>
    </source>
</evidence>
<feature type="region of interest" description="Disordered" evidence="9">
    <location>
        <begin position="152"/>
        <end position="173"/>
    </location>
</feature>
<dbReference type="OMA" id="WPLEDKI"/>
<dbReference type="OrthoDB" id="1929813at2759"/>
<dbReference type="GO" id="GO:0006357">
    <property type="term" value="P:regulation of transcription by RNA polymerase II"/>
    <property type="evidence" value="ECO:0007669"/>
    <property type="project" value="InterPro"/>
</dbReference>
<keyword evidence="6 8" id="KW-0539">Nucleus</keyword>
<evidence type="ECO:0000256" key="5">
    <source>
        <dbReference type="ARBA" id="ARBA00023163"/>
    </source>
</evidence>
<keyword evidence="11" id="KW-1185">Reference proteome</keyword>
<feature type="compositionally biased region" description="Basic and acidic residues" evidence="9">
    <location>
        <begin position="224"/>
        <end position="243"/>
    </location>
</feature>
<dbReference type="EMBL" id="HF935890">
    <property type="protein sequence ID" value="CCX32499.1"/>
    <property type="molecule type" value="Genomic_DNA"/>
</dbReference>
<reference evidence="10 11" key="1">
    <citation type="journal article" date="2013" name="PLoS Genet.">
        <title>The genome and development-dependent transcriptomes of Pyronema confluens: a window into fungal evolution.</title>
        <authorList>
            <person name="Traeger S."/>
            <person name="Altegoer F."/>
            <person name="Freitag M."/>
            <person name="Gabaldon T."/>
            <person name="Kempken F."/>
            <person name="Kumar A."/>
            <person name="Marcet-Houben M."/>
            <person name="Poggeler S."/>
            <person name="Stajich J.E."/>
            <person name="Nowrousian M."/>
        </authorList>
    </citation>
    <scope>NUCLEOTIDE SEQUENCE [LARGE SCALE GENOMIC DNA]</scope>
    <source>
        <strain evidence="11">CBS 100304</strain>
        <tissue evidence="10">Vegetative mycelium</tissue>
    </source>
</reference>
<dbReference type="InterPro" id="IPR019258">
    <property type="entry name" value="Mediator_Med4"/>
</dbReference>
<comment type="subunit">
    <text evidence="8">Component of the Mediator complex.</text>
</comment>
<evidence type="ECO:0000256" key="3">
    <source>
        <dbReference type="ARBA" id="ARBA00020629"/>
    </source>
</evidence>
<evidence type="ECO:0000256" key="4">
    <source>
        <dbReference type="ARBA" id="ARBA00023015"/>
    </source>
</evidence>
<dbReference type="AlphaFoldDB" id="U4LK70"/>
<dbReference type="STRING" id="1076935.U4LK70"/>